<dbReference type="InterPro" id="IPR001650">
    <property type="entry name" value="Helicase_C-like"/>
</dbReference>
<dbReference type="PROSITE" id="PS51192">
    <property type="entry name" value="HELICASE_ATP_BIND_1"/>
    <property type="match status" value="1"/>
</dbReference>
<dbReference type="EMBL" id="SLWB01000013">
    <property type="protein sequence ID" value="TCN64526.1"/>
    <property type="molecule type" value="Genomic_DNA"/>
</dbReference>
<feature type="domain" description="Helicase C-terminal" evidence="9">
    <location>
        <begin position="231"/>
        <end position="377"/>
    </location>
</feature>
<dbReference type="PANTHER" id="PTHR47959:SF10">
    <property type="entry name" value="ATP-DEPENDENT RNA HELICASE RHLB"/>
    <property type="match status" value="1"/>
</dbReference>
<dbReference type="Proteomes" id="UP000294830">
    <property type="component" value="Unassembled WGS sequence"/>
</dbReference>
<keyword evidence="2" id="KW-0378">Hydrolase</keyword>
<dbReference type="SUPFAM" id="SSF52540">
    <property type="entry name" value="P-loop containing nucleoside triphosphate hydrolases"/>
    <property type="match status" value="1"/>
</dbReference>
<evidence type="ECO:0000256" key="3">
    <source>
        <dbReference type="ARBA" id="ARBA00022806"/>
    </source>
</evidence>
<dbReference type="PROSITE" id="PS51194">
    <property type="entry name" value="HELICASE_CTER"/>
    <property type="match status" value="1"/>
</dbReference>
<feature type="region of interest" description="Disordered" evidence="7">
    <location>
        <begin position="402"/>
        <end position="450"/>
    </location>
</feature>
<dbReference type="SMART" id="SM00490">
    <property type="entry name" value="HELICc"/>
    <property type="match status" value="1"/>
</dbReference>
<gene>
    <name evidence="11" type="ORF">CLV25_11351</name>
</gene>
<name>A0A4R2EBV3_9BACT</name>
<dbReference type="GO" id="GO:0005524">
    <property type="term" value="F:ATP binding"/>
    <property type="evidence" value="ECO:0007669"/>
    <property type="project" value="UniProtKB-KW"/>
</dbReference>
<proteinExistence type="inferred from homology"/>
<keyword evidence="1" id="KW-0547">Nucleotide-binding</keyword>
<dbReference type="GO" id="GO:0005829">
    <property type="term" value="C:cytosol"/>
    <property type="evidence" value="ECO:0007669"/>
    <property type="project" value="TreeGrafter"/>
</dbReference>
<dbReference type="InterPro" id="IPR014014">
    <property type="entry name" value="RNA_helicase_DEAD_Q_motif"/>
</dbReference>
<evidence type="ECO:0000259" key="10">
    <source>
        <dbReference type="PROSITE" id="PS51195"/>
    </source>
</evidence>
<dbReference type="InterPro" id="IPR011545">
    <property type="entry name" value="DEAD/DEAH_box_helicase_dom"/>
</dbReference>
<dbReference type="PANTHER" id="PTHR47959">
    <property type="entry name" value="ATP-DEPENDENT RNA HELICASE RHLE-RELATED"/>
    <property type="match status" value="1"/>
</dbReference>
<evidence type="ECO:0000313" key="12">
    <source>
        <dbReference type="Proteomes" id="UP000294830"/>
    </source>
</evidence>
<evidence type="ECO:0000256" key="7">
    <source>
        <dbReference type="SAM" id="MobiDB-lite"/>
    </source>
</evidence>
<reference evidence="11 12" key="1">
    <citation type="submission" date="2019-03" db="EMBL/GenBank/DDBJ databases">
        <title>Genomic Encyclopedia of Archaeal and Bacterial Type Strains, Phase II (KMG-II): from individual species to whole genera.</title>
        <authorList>
            <person name="Goeker M."/>
        </authorList>
    </citation>
    <scope>NUCLEOTIDE SEQUENCE [LARGE SCALE GENOMIC DNA]</scope>
    <source>
        <strain evidence="11 12">RL-C</strain>
    </source>
</reference>
<dbReference type="RefSeq" id="WP_131839948.1">
    <property type="nucleotide sequence ID" value="NZ_SLWB01000013.1"/>
</dbReference>
<protein>
    <submittedName>
        <fullName evidence="11">ATP-dependent RNA helicase RhlE</fullName>
    </submittedName>
</protein>
<dbReference type="OrthoDB" id="9785240at2"/>
<dbReference type="InterPro" id="IPR027417">
    <property type="entry name" value="P-loop_NTPase"/>
</dbReference>
<feature type="short sequence motif" description="Q motif" evidence="6">
    <location>
        <begin position="1"/>
        <end position="29"/>
    </location>
</feature>
<feature type="domain" description="DEAD-box RNA helicase Q" evidence="10">
    <location>
        <begin position="1"/>
        <end position="29"/>
    </location>
</feature>
<organism evidence="11 12">
    <name type="scientific">Acetobacteroides hydrogenigenes</name>
    <dbReference type="NCBI Taxonomy" id="979970"/>
    <lineage>
        <taxon>Bacteria</taxon>
        <taxon>Pseudomonadati</taxon>
        <taxon>Bacteroidota</taxon>
        <taxon>Bacteroidia</taxon>
        <taxon>Bacteroidales</taxon>
        <taxon>Rikenellaceae</taxon>
        <taxon>Acetobacteroides</taxon>
    </lineage>
</organism>
<evidence type="ECO:0000256" key="5">
    <source>
        <dbReference type="ARBA" id="ARBA00038437"/>
    </source>
</evidence>
<dbReference type="CDD" id="cd00268">
    <property type="entry name" value="DEADc"/>
    <property type="match status" value="1"/>
</dbReference>
<feature type="domain" description="Helicase ATP-binding" evidence="8">
    <location>
        <begin position="32"/>
        <end position="203"/>
    </location>
</feature>
<evidence type="ECO:0000256" key="4">
    <source>
        <dbReference type="ARBA" id="ARBA00022840"/>
    </source>
</evidence>
<dbReference type="InterPro" id="IPR044742">
    <property type="entry name" value="DEAD/DEAH_RhlB"/>
</dbReference>
<comment type="caution">
    <text evidence="11">The sequence shown here is derived from an EMBL/GenBank/DDBJ whole genome shotgun (WGS) entry which is preliminary data.</text>
</comment>
<keyword evidence="4" id="KW-0067">ATP-binding</keyword>
<accession>A0A4R2EBV3</accession>
<dbReference type="Pfam" id="PF00270">
    <property type="entry name" value="DEAD"/>
    <property type="match status" value="1"/>
</dbReference>
<evidence type="ECO:0000256" key="6">
    <source>
        <dbReference type="PROSITE-ProRule" id="PRU00552"/>
    </source>
</evidence>
<dbReference type="InterPro" id="IPR050079">
    <property type="entry name" value="DEAD_box_RNA_helicase"/>
</dbReference>
<dbReference type="PROSITE" id="PS51195">
    <property type="entry name" value="Q_MOTIF"/>
    <property type="match status" value="1"/>
</dbReference>
<evidence type="ECO:0000259" key="9">
    <source>
        <dbReference type="PROSITE" id="PS51194"/>
    </source>
</evidence>
<evidence type="ECO:0000256" key="1">
    <source>
        <dbReference type="ARBA" id="ARBA00022741"/>
    </source>
</evidence>
<dbReference type="SMART" id="SM00487">
    <property type="entry name" value="DEXDc"/>
    <property type="match status" value="1"/>
</dbReference>
<dbReference type="InterPro" id="IPR014001">
    <property type="entry name" value="Helicase_ATP-bd"/>
</dbReference>
<keyword evidence="3 11" id="KW-0347">Helicase</keyword>
<dbReference type="AlphaFoldDB" id="A0A4R2EBV3"/>
<dbReference type="GO" id="GO:0003676">
    <property type="term" value="F:nucleic acid binding"/>
    <property type="evidence" value="ECO:0007669"/>
    <property type="project" value="InterPro"/>
</dbReference>
<feature type="compositionally biased region" description="Basic residues" evidence="7">
    <location>
        <begin position="427"/>
        <end position="436"/>
    </location>
</feature>
<evidence type="ECO:0000259" key="8">
    <source>
        <dbReference type="PROSITE" id="PS51192"/>
    </source>
</evidence>
<comment type="similarity">
    <text evidence="5">Belongs to the DEAD box helicase family.</text>
</comment>
<dbReference type="Gene3D" id="3.40.50.300">
    <property type="entry name" value="P-loop containing nucleotide triphosphate hydrolases"/>
    <property type="match status" value="2"/>
</dbReference>
<dbReference type="GO" id="GO:0003724">
    <property type="term" value="F:RNA helicase activity"/>
    <property type="evidence" value="ECO:0007669"/>
    <property type="project" value="InterPro"/>
</dbReference>
<dbReference type="GO" id="GO:0016787">
    <property type="term" value="F:hydrolase activity"/>
    <property type="evidence" value="ECO:0007669"/>
    <property type="project" value="UniProtKB-KW"/>
</dbReference>
<keyword evidence="12" id="KW-1185">Reference proteome</keyword>
<evidence type="ECO:0000256" key="2">
    <source>
        <dbReference type="ARBA" id="ARBA00022801"/>
    </source>
</evidence>
<dbReference type="Pfam" id="PF00271">
    <property type="entry name" value="Helicase_C"/>
    <property type="match status" value="1"/>
</dbReference>
<evidence type="ECO:0000313" key="11">
    <source>
        <dbReference type="EMBL" id="TCN64526.1"/>
    </source>
</evidence>
<sequence>MTFDEFNLNAPLRNALEELGYIYPTPIQQSTFPVAMSGRDVIGIAQTGTGKTFAYLIPILRQLSYSDQKQPRVIIIVPTRELVLQVIKEIESLTPYMTVRIAGVYGGANINTQRQIIHDGLDILVATPGRLYDLALTGVLRFKSVQKLVIDEVDEMLNMGFRPQLMSILDLLPEKRQNLMFSATLTADVEALIDLYFDKPERIEEAPHGTPLDSIDQRTYFVPNYNTKVNMLEYLLVNEEDMSRVLIFVRNKRIADKLHERLSEKHPGKIGVIHSNKAPNTRVNALNRFQNGESRALIATDIISRGLDISDVSHVINFDTPMEAPDYIHRIGRTGRADKTGIAINLVVKDDEELLMAVERLMKKPIPQIPLPEDLKISTVLTEDEKQAPLYDKNYLKAPSIKNSKGNFHEKKEKNKKVNLGGPSKRNDKKKAKFSNKKTTQGPKTGKMYF</sequence>
<dbReference type="CDD" id="cd18787">
    <property type="entry name" value="SF2_C_DEAD"/>
    <property type="match status" value="1"/>
</dbReference>